<dbReference type="RefSeq" id="XP_021844443.2">
    <property type="nucleotide sequence ID" value="XM_021988751.2"/>
</dbReference>
<comment type="similarity">
    <text evidence="1 5">Belongs to the iron/ascorbate-dependent oxidoreductase family.</text>
</comment>
<dbReference type="KEGG" id="soe:110784309"/>
<keyword evidence="4 5" id="KW-0408">Iron</keyword>
<dbReference type="Gene3D" id="2.60.120.330">
    <property type="entry name" value="B-lactam Antibiotic, Isopenicillin N Synthase, Chain"/>
    <property type="match status" value="1"/>
</dbReference>
<dbReference type="AlphaFoldDB" id="A0A9R0I8H9"/>
<sequence>MAKNSTIPNHDNLTYYDRAKEVEQFDQTKAGVKGLTDSGISTIPNHELTYNRAKEVELFDQTKAGVKGLTDSGISTIPRIFIHPPENLSINGNSSRLVEFPVIDFKSDAIVEEVREASETWGFFQVVNHGIQLEVMEELLEGIRRFHEQPVTEKRRFYTREFNNKVRYYSNGDLLVSRAANWRDSVSFEYQDGDLNSDELPLVCREAVTEYIQNILRLKNKLSETMSMALGLEKEYLTKIECMGTANLVCHYYPACPEPHLTLGATKHCDPSFMTILLQDNTGGLEVFHRDQWIDIQPRPGALLVHLGDLMQLITNAKFKSVEHRVRLRKNCPRVSAACFFYPSTEKKNEIYRPIEKFLSEDNPPLYRGTSVTEYLTYYRARGLDGQSALPHFEL</sequence>
<proteinExistence type="inferred from homology"/>
<organism evidence="7 8">
    <name type="scientific">Spinacia oleracea</name>
    <name type="common">Spinach</name>
    <dbReference type="NCBI Taxonomy" id="3562"/>
    <lineage>
        <taxon>Eukaryota</taxon>
        <taxon>Viridiplantae</taxon>
        <taxon>Streptophyta</taxon>
        <taxon>Embryophyta</taxon>
        <taxon>Tracheophyta</taxon>
        <taxon>Spermatophyta</taxon>
        <taxon>Magnoliopsida</taxon>
        <taxon>eudicotyledons</taxon>
        <taxon>Gunneridae</taxon>
        <taxon>Pentapetalae</taxon>
        <taxon>Caryophyllales</taxon>
        <taxon>Chenopodiaceae</taxon>
        <taxon>Chenopodioideae</taxon>
        <taxon>Anserineae</taxon>
        <taxon>Spinacia</taxon>
    </lineage>
</organism>
<evidence type="ECO:0000259" key="6">
    <source>
        <dbReference type="PROSITE" id="PS51471"/>
    </source>
</evidence>
<evidence type="ECO:0000256" key="4">
    <source>
        <dbReference type="ARBA" id="ARBA00023004"/>
    </source>
</evidence>
<dbReference type="PANTHER" id="PTHR10209">
    <property type="entry name" value="OXIDOREDUCTASE, 2OG-FE II OXYGENASE FAMILY PROTEIN"/>
    <property type="match status" value="1"/>
</dbReference>
<dbReference type="GO" id="GO:0046872">
    <property type="term" value="F:metal ion binding"/>
    <property type="evidence" value="ECO:0007669"/>
    <property type="project" value="UniProtKB-KW"/>
</dbReference>
<dbReference type="SUPFAM" id="SSF51197">
    <property type="entry name" value="Clavaminate synthase-like"/>
    <property type="match status" value="1"/>
</dbReference>
<keyword evidence="7" id="KW-1185">Reference proteome</keyword>
<evidence type="ECO:0000256" key="2">
    <source>
        <dbReference type="ARBA" id="ARBA00022723"/>
    </source>
</evidence>
<feature type="domain" description="Fe2OG dioxygenase" evidence="6">
    <location>
        <begin position="239"/>
        <end position="343"/>
    </location>
</feature>
<reference evidence="7" key="1">
    <citation type="journal article" date="2021" name="Nat. Commun.">
        <title>Genomic analyses provide insights into spinach domestication and the genetic basis of agronomic traits.</title>
        <authorList>
            <person name="Cai X."/>
            <person name="Sun X."/>
            <person name="Xu C."/>
            <person name="Sun H."/>
            <person name="Wang X."/>
            <person name="Ge C."/>
            <person name="Zhang Z."/>
            <person name="Wang Q."/>
            <person name="Fei Z."/>
            <person name="Jiao C."/>
            <person name="Wang Q."/>
        </authorList>
    </citation>
    <scope>NUCLEOTIDE SEQUENCE [LARGE SCALE GENOMIC DNA]</scope>
    <source>
        <strain evidence="7">cv. Varoflay</strain>
    </source>
</reference>
<accession>A0A9R0I8H9</accession>
<evidence type="ECO:0000256" key="1">
    <source>
        <dbReference type="ARBA" id="ARBA00008056"/>
    </source>
</evidence>
<evidence type="ECO:0000313" key="7">
    <source>
        <dbReference type="Proteomes" id="UP000813463"/>
    </source>
</evidence>
<dbReference type="Proteomes" id="UP000813463">
    <property type="component" value="Chromosome 5"/>
</dbReference>
<dbReference type="GeneID" id="110784309"/>
<dbReference type="Pfam" id="PF14226">
    <property type="entry name" value="DIOX_N"/>
    <property type="match status" value="1"/>
</dbReference>
<evidence type="ECO:0000256" key="3">
    <source>
        <dbReference type="ARBA" id="ARBA00023002"/>
    </source>
</evidence>
<dbReference type="InterPro" id="IPR044861">
    <property type="entry name" value="IPNS-like_FE2OG_OXY"/>
</dbReference>
<evidence type="ECO:0000313" key="8">
    <source>
        <dbReference type="RefSeq" id="XP_021844443.2"/>
    </source>
</evidence>
<dbReference type="InterPro" id="IPR026992">
    <property type="entry name" value="DIOX_N"/>
</dbReference>
<evidence type="ECO:0000256" key="5">
    <source>
        <dbReference type="RuleBase" id="RU003682"/>
    </source>
</evidence>
<keyword evidence="3 5" id="KW-0560">Oxidoreductase</keyword>
<reference evidence="8" key="2">
    <citation type="submission" date="2025-08" db="UniProtKB">
        <authorList>
            <consortium name="RefSeq"/>
        </authorList>
    </citation>
    <scope>IDENTIFICATION</scope>
    <source>
        <tissue evidence="8">Leaf</tissue>
    </source>
</reference>
<dbReference type="InterPro" id="IPR027443">
    <property type="entry name" value="IPNS-like_sf"/>
</dbReference>
<dbReference type="PANTHER" id="PTHR10209:SF714">
    <property type="entry name" value="1-AMINOCYCLOPROPANE-1-CARBOXYLATE OXIDASE HOMOLOG 11-RELATED"/>
    <property type="match status" value="1"/>
</dbReference>
<dbReference type="Pfam" id="PF03171">
    <property type="entry name" value="2OG-FeII_Oxy"/>
    <property type="match status" value="1"/>
</dbReference>
<name>A0A9R0I8H9_SPIOL</name>
<dbReference type="InterPro" id="IPR005123">
    <property type="entry name" value="Oxoglu/Fe-dep_dioxygenase_dom"/>
</dbReference>
<dbReference type="GO" id="GO:0051213">
    <property type="term" value="F:dioxygenase activity"/>
    <property type="evidence" value="ECO:0007669"/>
    <property type="project" value="UniProtKB-ARBA"/>
</dbReference>
<gene>
    <name evidence="8" type="primary">LOC110784309</name>
</gene>
<protein>
    <submittedName>
        <fullName evidence="8">1-aminocyclopropane-1-carboxylate oxidase homolog 11</fullName>
    </submittedName>
</protein>
<keyword evidence="2 5" id="KW-0479">Metal-binding</keyword>
<dbReference type="PROSITE" id="PS51471">
    <property type="entry name" value="FE2OG_OXY"/>
    <property type="match status" value="1"/>
</dbReference>